<dbReference type="GO" id="GO:0050660">
    <property type="term" value="F:flavin adenine dinucleotide binding"/>
    <property type="evidence" value="ECO:0007669"/>
    <property type="project" value="InterPro"/>
</dbReference>
<dbReference type="InterPro" id="IPR009075">
    <property type="entry name" value="AcylCo_DH/oxidase_C"/>
</dbReference>
<evidence type="ECO:0000256" key="4">
    <source>
        <dbReference type="ARBA" id="ARBA00022827"/>
    </source>
</evidence>
<dbReference type="PANTHER" id="PTHR42803:SF1">
    <property type="entry name" value="BROAD-SPECIFICITY LINEAR ACYL-COA DEHYDROGENASE FADE5"/>
    <property type="match status" value="1"/>
</dbReference>
<dbReference type="InterPro" id="IPR025878">
    <property type="entry name" value="Acyl-CoA_dh-like_C_dom"/>
</dbReference>
<feature type="domain" description="Acyl-CoA dehydrogenase/oxidase N-terminal" evidence="13">
    <location>
        <begin position="81"/>
        <end position="158"/>
    </location>
</feature>
<evidence type="ECO:0000313" key="16">
    <source>
        <dbReference type="Proteomes" id="UP000198157"/>
    </source>
</evidence>
<dbReference type="InterPro" id="IPR013786">
    <property type="entry name" value="AcylCoA_DH/ox_N"/>
</dbReference>
<dbReference type="PANTHER" id="PTHR42803">
    <property type="entry name" value="ACYL-COA DEHYDROGENASE"/>
    <property type="match status" value="1"/>
</dbReference>
<protein>
    <recommendedName>
        <fullName evidence="9">3-methylmercaptopropionyl-CoA dehydrogenase</fullName>
        <ecNumber evidence="8">1.3.99.41</ecNumber>
    </recommendedName>
</protein>
<dbReference type="EMBL" id="NIVS01000008">
    <property type="protein sequence ID" value="OWQ56176.1"/>
    <property type="molecule type" value="Genomic_DNA"/>
</dbReference>
<evidence type="ECO:0000256" key="9">
    <source>
        <dbReference type="ARBA" id="ARBA00069043"/>
    </source>
</evidence>
<dbReference type="Pfam" id="PF02770">
    <property type="entry name" value="Acyl-CoA_dh_M"/>
    <property type="match status" value="1"/>
</dbReference>
<evidence type="ECO:0000313" key="15">
    <source>
        <dbReference type="EMBL" id="OWQ56176.1"/>
    </source>
</evidence>
<accession>A0A246HQM6</accession>
<evidence type="ECO:0000259" key="13">
    <source>
        <dbReference type="Pfam" id="PF02771"/>
    </source>
</evidence>
<dbReference type="InterPro" id="IPR052166">
    <property type="entry name" value="Diverse_Acyl-CoA_DH"/>
</dbReference>
<evidence type="ECO:0000256" key="3">
    <source>
        <dbReference type="ARBA" id="ARBA00022630"/>
    </source>
</evidence>
<organism evidence="15 16">
    <name type="scientific">Stenotrophomonas maltophilia</name>
    <name type="common">Pseudomonas maltophilia</name>
    <name type="synonym">Xanthomonas maltophilia</name>
    <dbReference type="NCBI Taxonomy" id="40324"/>
    <lineage>
        <taxon>Bacteria</taxon>
        <taxon>Pseudomonadati</taxon>
        <taxon>Pseudomonadota</taxon>
        <taxon>Gammaproteobacteria</taxon>
        <taxon>Lysobacterales</taxon>
        <taxon>Lysobacteraceae</taxon>
        <taxon>Stenotrophomonas</taxon>
        <taxon>Stenotrophomonas maltophilia group</taxon>
    </lineage>
</organism>
<gene>
    <name evidence="15" type="ORF">CEE60_03350</name>
</gene>
<dbReference type="Pfam" id="PF02771">
    <property type="entry name" value="Acyl-CoA_dh_N"/>
    <property type="match status" value="1"/>
</dbReference>
<proteinExistence type="inferred from homology"/>
<dbReference type="InterPro" id="IPR009100">
    <property type="entry name" value="AcylCoA_DH/oxidase_NM_dom_sf"/>
</dbReference>
<reference evidence="15 16" key="1">
    <citation type="submission" date="2017-06" db="EMBL/GenBank/DDBJ databases">
        <authorList>
            <person name="Kim H.J."/>
            <person name="Triplett B.A."/>
        </authorList>
    </citation>
    <scope>NUCLEOTIDE SEQUENCE [LARGE SCALE GENOMIC DNA]</scope>
    <source>
        <strain evidence="15 16">13146</strain>
    </source>
</reference>
<feature type="domain" description="Acyl-CoA dehydrogenase/oxidase C-terminal" evidence="11">
    <location>
        <begin position="284"/>
        <end position="451"/>
    </location>
</feature>
<dbReference type="InterPro" id="IPR037069">
    <property type="entry name" value="AcylCoA_DH/ox_N_sf"/>
</dbReference>
<keyword evidence="5 10" id="KW-0560">Oxidoreductase</keyword>
<feature type="domain" description="Acyl-CoA oxidase/dehydrogenase middle" evidence="12">
    <location>
        <begin position="164"/>
        <end position="272"/>
    </location>
</feature>
<dbReference type="Gene3D" id="2.40.110.10">
    <property type="entry name" value="Butyryl-CoA Dehydrogenase, subunit A, domain 2"/>
    <property type="match status" value="1"/>
</dbReference>
<evidence type="ECO:0000256" key="8">
    <source>
        <dbReference type="ARBA" id="ARBA00066694"/>
    </source>
</evidence>
<keyword evidence="3 10" id="KW-0285">Flavoprotein</keyword>
<dbReference type="SUPFAM" id="SSF47203">
    <property type="entry name" value="Acyl-CoA dehydrogenase C-terminal domain-like"/>
    <property type="match status" value="1"/>
</dbReference>
<evidence type="ECO:0000256" key="2">
    <source>
        <dbReference type="ARBA" id="ARBA00009347"/>
    </source>
</evidence>
<dbReference type="Pfam" id="PF00441">
    <property type="entry name" value="Acyl-CoA_dh_1"/>
    <property type="match status" value="1"/>
</dbReference>
<evidence type="ECO:0000259" key="12">
    <source>
        <dbReference type="Pfam" id="PF02770"/>
    </source>
</evidence>
<dbReference type="InterPro" id="IPR036250">
    <property type="entry name" value="AcylCo_DH-like_C"/>
</dbReference>
<comment type="catalytic activity">
    <reaction evidence="6">
        <text>3-(methylsulfanyl)propanoyl-CoA + oxidized [electron-transfer flavoprotein] + H(+) = 3-(methylsulfanyl)acryloyl-CoA + reduced [electron-transfer flavoprotein]</text>
        <dbReference type="Rhea" id="RHEA:52612"/>
        <dbReference type="Rhea" id="RHEA-COMP:10685"/>
        <dbReference type="Rhea" id="RHEA-COMP:10686"/>
        <dbReference type="ChEBI" id="CHEBI:15378"/>
        <dbReference type="ChEBI" id="CHEBI:57692"/>
        <dbReference type="ChEBI" id="CHEBI:58307"/>
        <dbReference type="ChEBI" id="CHEBI:82815"/>
        <dbReference type="ChEBI" id="CHEBI:84994"/>
        <dbReference type="EC" id="1.3.99.41"/>
    </reaction>
    <physiologicalReaction direction="left-to-right" evidence="6">
        <dbReference type="Rhea" id="RHEA:52613"/>
    </physiologicalReaction>
</comment>
<dbReference type="Proteomes" id="UP000198157">
    <property type="component" value="Unassembled WGS sequence"/>
</dbReference>
<dbReference type="FunFam" id="2.40.110.10:FF:000031">
    <property type="entry name" value="Acyl-CoA dehydrogenase, putative"/>
    <property type="match status" value="1"/>
</dbReference>
<evidence type="ECO:0000259" key="14">
    <source>
        <dbReference type="Pfam" id="PF12806"/>
    </source>
</evidence>
<evidence type="ECO:0000256" key="6">
    <source>
        <dbReference type="ARBA" id="ARBA00051388"/>
    </source>
</evidence>
<feature type="domain" description="Acetyl-CoA dehydrogenase-like C-terminal" evidence="14">
    <location>
        <begin position="469"/>
        <end position="589"/>
    </location>
</feature>
<dbReference type="Pfam" id="PF12806">
    <property type="entry name" value="Acyl-CoA_dh_C"/>
    <property type="match status" value="1"/>
</dbReference>
<comment type="function">
    <text evidence="7">Involved in the assimilation of dimethylsulphoniopropionate (DMSP), an important compound in the fixation of carbon in marine phytoplankton, by mediating the conversion of 3-(methylthio)propanoyl-CoA (MMPA-CoA) to 3-(methylthio)acryloyl-CoA (MTA-CoA).</text>
</comment>
<evidence type="ECO:0000256" key="10">
    <source>
        <dbReference type="RuleBase" id="RU362125"/>
    </source>
</evidence>
<evidence type="ECO:0000256" key="1">
    <source>
        <dbReference type="ARBA" id="ARBA00001974"/>
    </source>
</evidence>
<dbReference type="GO" id="GO:0016627">
    <property type="term" value="F:oxidoreductase activity, acting on the CH-CH group of donors"/>
    <property type="evidence" value="ECO:0007669"/>
    <property type="project" value="InterPro"/>
</dbReference>
<name>A0A246HQM6_STEMA</name>
<evidence type="ECO:0000259" key="11">
    <source>
        <dbReference type="Pfam" id="PF00441"/>
    </source>
</evidence>
<dbReference type="OrthoDB" id="9764895at2"/>
<dbReference type="Gene3D" id="1.20.140.10">
    <property type="entry name" value="Butyryl-CoA Dehydrogenase, subunit A, domain 3"/>
    <property type="match status" value="1"/>
</dbReference>
<dbReference type="InterPro" id="IPR006091">
    <property type="entry name" value="Acyl-CoA_Oxase/DH_mid-dom"/>
</dbReference>
<evidence type="ECO:0000256" key="5">
    <source>
        <dbReference type="ARBA" id="ARBA00023002"/>
    </source>
</evidence>
<evidence type="ECO:0000256" key="7">
    <source>
        <dbReference type="ARBA" id="ARBA00058683"/>
    </source>
</evidence>
<dbReference type="SUPFAM" id="SSF56645">
    <property type="entry name" value="Acyl-CoA dehydrogenase NM domain-like"/>
    <property type="match status" value="1"/>
</dbReference>
<sequence>MSSYTAPLSDIRFALHDVLKVEPLFARLGLTDATADVVDAVLEEAGRFSASVLAPLNSVGDEIGCVLDQATGEVTTPPGFKQAYTQFVDGGWTGLTAAPELGGQGLPHTLGVPLNEMINAANLAWGNFPLLSHGAIEALKQHGEAWQQDAFLKPLIEGRWTGTMCLTEPHCGTDLGLLKTKAEPNADGSYAITGTKIFITAGEHDLTDNIVHLVLAKLPDAPAGAKGISLFVTPKFKVDREGKVGERNALRCGSIEHKMGIKGSVTCVMNFDGAEGYLVGQPHKGLQAMFTMMNTARLGVGLQGIGLSERAYQNALKYSRERLQSRSLSGAKNPEKPADPILVHPDVRRMLLTIKSLVEGSRLLALHAATLIDVAHHAEDAGERERADTLVSFLTPISKACQTEWGIENTYNALQCFGGHGYIREHGMEQLARDARITTLYEGTTGIQALDLIGRKTASSQGAGLKLMLAEIEAFAKANEGNDALAEFIAPLRAKADEWAKLTLATLQRAATNPDELGAASFDYLFYSGYVVLAYWWARSVAAADASAQSEAFKQAKRETARFYFARVLPRTLSHAAAIQSGAEPLMAMADAHFGEG</sequence>
<dbReference type="Gene3D" id="1.10.540.10">
    <property type="entry name" value="Acyl-CoA dehydrogenase/oxidase, N-terminal domain"/>
    <property type="match status" value="1"/>
</dbReference>
<comment type="similarity">
    <text evidence="2 10">Belongs to the acyl-CoA dehydrogenase family.</text>
</comment>
<comment type="cofactor">
    <cofactor evidence="1 10">
        <name>FAD</name>
        <dbReference type="ChEBI" id="CHEBI:57692"/>
    </cofactor>
</comment>
<dbReference type="EC" id="1.3.99.41" evidence="8"/>
<dbReference type="AlphaFoldDB" id="A0A246HQM6"/>
<comment type="caution">
    <text evidence="15">The sequence shown here is derived from an EMBL/GenBank/DDBJ whole genome shotgun (WGS) entry which is preliminary data.</text>
</comment>
<dbReference type="InterPro" id="IPR046373">
    <property type="entry name" value="Acyl-CoA_Oxase/DH_mid-dom_sf"/>
</dbReference>
<keyword evidence="4 10" id="KW-0274">FAD</keyword>